<dbReference type="Proteomes" id="UP001153678">
    <property type="component" value="Unassembled WGS sequence"/>
</dbReference>
<sequence>MLTTSRKYTSIPVLIKPTTLVHSMCNLHIDKYYSKIYYHRKKLNILEKSALYDPDDLIKF</sequence>
<reference evidence="1" key="1">
    <citation type="submission" date="2022-08" db="EMBL/GenBank/DDBJ databases">
        <authorList>
            <person name="Kallberg Y."/>
            <person name="Tangrot J."/>
            <person name="Rosling A."/>
        </authorList>
    </citation>
    <scope>NUCLEOTIDE SEQUENCE</scope>
    <source>
        <strain evidence="1">Wild A</strain>
    </source>
</reference>
<keyword evidence="2" id="KW-1185">Reference proteome</keyword>
<organism evidence="1 2">
    <name type="scientific">Funneliformis geosporum</name>
    <dbReference type="NCBI Taxonomy" id="1117311"/>
    <lineage>
        <taxon>Eukaryota</taxon>
        <taxon>Fungi</taxon>
        <taxon>Fungi incertae sedis</taxon>
        <taxon>Mucoromycota</taxon>
        <taxon>Glomeromycotina</taxon>
        <taxon>Glomeromycetes</taxon>
        <taxon>Glomerales</taxon>
        <taxon>Glomeraceae</taxon>
        <taxon>Funneliformis</taxon>
    </lineage>
</organism>
<evidence type="ECO:0000313" key="2">
    <source>
        <dbReference type="Proteomes" id="UP001153678"/>
    </source>
</evidence>
<gene>
    <name evidence="1" type="ORF">FWILDA_LOCUS16988</name>
</gene>
<comment type="caution">
    <text evidence="1">The sequence shown here is derived from an EMBL/GenBank/DDBJ whole genome shotgun (WGS) entry which is preliminary data.</text>
</comment>
<name>A0A9W4T6T5_9GLOM</name>
<feature type="non-terminal residue" evidence="1">
    <location>
        <position position="1"/>
    </location>
</feature>
<proteinExistence type="predicted"/>
<protein>
    <submittedName>
        <fullName evidence="1">1830_t:CDS:1</fullName>
    </submittedName>
</protein>
<accession>A0A9W4T6T5</accession>
<dbReference type="AlphaFoldDB" id="A0A9W4T6T5"/>
<dbReference type="OrthoDB" id="2304077at2759"/>
<dbReference type="EMBL" id="CAMKVN010012209">
    <property type="protein sequence ID" value="CAI2195263.1"/>
    <property type="molecule type" value="Genomic_DNA"/>
</dbReference>
<evidence type="ECO:0000313" key="1">
    <source>
        <dbReference type="EMBL" id="CAI2195263.1"/>
    </source>
</evidence>